<dbReference type="Proteomes" id="UP000281564">
    <property type="component" value="Unassembled WGS sequence"/>
</dbReference>
<protein>
    <submittedName>
        <fullName evidence="1">DUF3368 domain-containing protein</fullName>
    </submittedName>
</protein>
<dbReference type="Pfam" id="PF11848">
    <property type="entry name" value="DUF3368"/>
    <property type="match status" value="1"/>
</dbReference>
<gene>
    <name evidence="1" type="ORF">DP106_11680</name>
</gene>
<dbReference type="PANTHER" id="PTHR39550">
    <property type="entry name" value="SLL0658 PROTEIN"/>
    <property type="match status" value="1"/>
</dbReference>
<evidence type="ECO:0000313" key="1">
    <source>
        <dbReference type="EMBL" id="RJX48535.1"/>
    </source>
</evidence>
<dbReference type="InterPro" id="IPR021799">
    <property type="entry name" value="PIN-like_prokaryotic"/>
</dbReference>
<dbReference type="EMBL" id="QMDW01000019">
    <property type="protein sequence ID" value="RJX48535.1"/>
    <property type="molecule type" value="Genomic_DNA"/>
</dbReference>
<organism evidence="1 2">
    <name type="scientific">Halonotius pteroides</name>
    <dbReference type="NCBI Taxonomy" id="268735"/>
    <lineage>
        <taxon>Archaea</taxon>
        <taxon>Methanobacteriati</taxon>
        <taxon>Methanobacteriota</taxon>
        <taxon>Stenosarchaea group</taxon>
        <taxon>Halobacteria</taxon>
        <taxon>Halobacteriales</taxon>
        <taxon>Haloferacaceae</taxon>
        <taxon>Halonotius</taxon>
    </lineage>
</organism>
<accession>A0A3A6Q5C0</accession>
<proteinExistence type="predicted"/>
<reference evidence="1 2" key="1">
    <citation type="submission" date="2018-06" db="EMBL/GenBank/DDBJ databases">
        <title>Halonotius sp. F13-13 a new haloarchaeeon isolated from a solar saltern from Isla Cristina, Huelva, Spain.</title>
        <authorList>
            <person name="Duran-Viseras A."/>
            <person name="Sanchez-Porro C."/>
            <person name="Ventosa A."/>
        </authorList>
    </citation>
    <scope>NUCLEOTIDE SEQUENCE [LARGE SCALE GENOMIC DNA]</scope>
    <source>
        <strain evidence="1 2">CECT 7525</strain>
    </source>
</reference>
<evidence type="ECO:0000313" key="2">
    <source>
        <dbReference type="Proteomes" id="UP000281564"/>
    </source>
</evidence>
<name>A0A3A6Q5C0_9EURY</name>
<dbReference type="PANTHER" id="PTHR39550:SF1">
    <property type="entry name" value="SLL0658 PROTEIN"/>
    <property type="match status" value="1"/>
</dbReference>
<dbReference type="RefSeq" id="WP_120085496.1">
    <property type="nucleotide sequence ID" value="NZ_QMDW01000019.1"/>
</dbReference>
<sequence>MPNDELVVSDTSPLLNLALIDRLDLLEAQFSSITAPTHVWTELTEGDAGVDALVALRDKDFLSIVEVEESELFTEIGHELDSGETAAICHAINQDADLVLIDESDGRRVARRHDLTVTGVIGILLRGANNGNVALQTELDALRDAGFWISDRLYSKVLREADTG</sequence>
<comment type="caution">
    <text evidence="1">The sequence shown here is derived from an EMBL/GenBank/DDBJ whole genome shotgun (WGS) entry which is preliminary data.</text>
</comment>
<keyword evidence="2" id="KW-1185">Reference proteome</keyword>
<dbReference type="AlphaFoldDB" id="A0A3A6Q5C0"/>